<dbReference type="InterPro" id="IPR008271">
    <property type="entry name" value="Ser/Thr_kinase_AS"/>
</dbReference>
<dbReference type="CDD" id="cd14014">
    <property type="entry name" value="STKc_PknB_like"/>
    <property type="match status" value="1"/>
</dbReference>
<dbReference type="GO" id="GO:0016301">
    <property type="term" value="F:kinase activity"/>
    <property type="evidence" value="ECO:0007669"/>
    <property type="project" value="UniProtKB-KW"/>
</dbReference>
<feature type="repeat" description="WD" evidence="5">
    <location>
        <begin position="811"/>
        <end position="852"/>
    </location>
</feature>
<evidence type="ECO:0000313" key="11">
    <source>
        <dbReference type="Proteomes" id="UP001239462"/>
    </source>
</evidence>
<evidence type="ECO:0000256" key="3">
    <source>
        <dbReference type="ARBA" id="ARBA00022741"/>
    </source>
</evidence>
<dbReference type="InterPro" id="IPR015943">
    <property type="entry name" value="WD40/YVTN_repeat-like_dom_sf"/>
</dbReference>
<feature type="repeat" description="WD" evidence="5">
    <location>
        <begin position="861"/>
        <end position="888"/>
    </location>
</feature>
<evidence type="ECO:0000256" key="6">
    <source>
        <dbReference type="PROSITE-ProRule" id="PRU10141"/>
    </source>
</evidence>
<dbReference type="InterPro" id="IPR036322">
    <property type="entry name" value="WD40_repeat_dom_sf"/>
</dbReference>
<evidence type="ECO:0000259" key="9">
    <source>
        <dbReference type="PROSITE" id="PS50011"/>
    </source>
</evidence>
<accession>A0ABT7PE25</accession>
<dbReference type="EMBL" id="JASZZN010000003">
    <property type="protein sequence ID" value="MDM4014755.1"/>
    <property type="molecule type" value="Genomic_DNA"/>
</dbReference>
<evidence type="ECO:0000256" key="2">
    <source>
        <dbReference type="ARBA" id="ARBA00022737"/>
    </source>
</evidence>
<keyword evidence="11" id="KW-1185">Reference proteome</keyword>
<dbReference type="PANTHER" id="PTHR22847:SF637">
    <property type="entry name" value="WD REPEAT DOMAIN 5B"/>
    <property type="match status" value="1"/>
</dbReference>
<dbReference type="PROSITE" id="PS00108">
    <property type="entry name" value="PROTEIN_KINASE_ST"/>
    <property type="match status" value="1"/>
</dbReference>
<gene>
    <name evidence="10" type="ORF">QTN89_04890</name>
</gene>
<feature type="repeat" description="WD" evidence="5">
    <location>
        <begin position="900"/>
        <end position="941"/>
    </location>
</feature>
<feature type="repeat" description="WD" evidence="5">
    <location>
        <begin position="1111"/>
        <end position="1152"/>
    </location>
</feature>
<feature type="repeat" description="WD" evidence="5">
    <location>
        <begin position="1289"/>
        <end position="1330"/>
    </location>
</feature>
<dbReference type="Pfam" id="PF00069">
    <property type="entry name" value="Pkinase"/>
    <property type="match status" value="1"/>
</dbReference>
<dbReference type="InterPro" id="IPR000719">
    <property type="entry name" value="Prot_kinase_dom"/>
</dbReference>
<feature type="region of interest" description="Disordered" evidence="8">
    <location>
        <begin position="39"/>
        <end position="73"/>
    </location>
</feature>
<proteinExistence type="predicted"/>
<evidence type="ECO:0000256" key="4">
    <source>
        <dbReference type="ARBA" id="ARBA00022840"/>
    </source>
</evidence>
<dbReference type="CDD" id="cd00200">
    <property type="entry name" value="WD40"/>
    <property type="match status" value="1"/>
</dbReference>
<dbReference type="PROSITE" id="PS50011">
    <property type="entry name" value="PROTEIN_KINASE_DOM"/>
    <property type="match status" value="1"/>
</dbReference>
<comment type="caution">
    <text evidence="10">The sequence shown here is derived from an EMBL/GenBank/DDBJ whole genome shotgun (WGS) entry which is preliminary data.</text>
</comment>
<evidence type="ECO:0000256" key="8">
    <source>
        <dbReference type="SAM" id="MobiDB-lite"/>
    </source>
</evidence>
<dbReference type="PROSITE" id="PS50082">
    <property type="entry name" value="WD_REPEATS_2"/>
    <property type="match status" value="6"/>
</dbReference>
<feature type="coiled-coil region" evidence="7">
    <location>
        <begin position="572"/>
        <end position="648"/>
    </location>
</feature>
<dbReference type="Gene3D" id="1.10.510.10">
    <property type="entry name" value="Transferase(Phosphotransferase) domain 1"/>
    <property type="match status" value="1"/>
</dbReference>
<keyword evidence="10" id="KW-0808">Transferase</keyword>
<dbReference type="InterPro" id="IPR011009">
    <property type="entry name" value="Kinase-like_dom_sf"/>
</dbReference>
<feature type="repeat" description="WD" evidence="5">
    <location>
        <begin position="966"/>
        <end position="1001"/>
    </location>
</feature>
<dbReference type="Gene3D" id="3.30.200.20">
    <property type="entry name" value="Phosphorylase Kinase, domain 1"/>
    <property type="match status" value="1"/>
</dbReference>
<keyword evidence="2" id="KW-0677">Repeat</keyword>
<evidence type="ECO:0000313" key="10">
    <source>
        <dbReference type="EMBL" id="MDM4014755.1"/>
    </source>
</evidence>
<dbReference type="SUPFAM" id="SSF56112">
    <property type="entry name" value="Protein kinase-like (PK-like)"/>
    <property type="match status" value="1"/>
</dbReference>
<keyword evidence="10" id="KW-0418">Kinase</keyword>
<dbReference type="PROSITE" id="PS00678">
    <property type="entry name" value="WD_REPEATS_1"/>
    <property type="match status" value="3"/>
</dbReference>
<keyword evidence="4 6" id="KW-0067">ATP-binding</keyword>
<evidence type="ECO:0000256" key="5">
    <source>
        <dbReference type="PROSITE-ProRule" id="PRU00221"/>
    </source>
</evidence>
<evidence type="ECO:0000256" key="7">
    <source>
        <dbReference type="SAM" id="Coils"/>
    </source>
</evidence>
<evidence type="ECO:0000256" key="1">
    <source>
        <dbReference type="ARBA" id="ARBA00022574"/>
    </source>
</evidence>
<keyword evidence="3 6" id="KW-0547">Nucleotide-binding</keyword>
<feature type="binding site" evidence="6">
    <location>
        <position position="214"/>
    </location>
    <ligand>
        <name>ATP</name>
        <dbReference type="ChEBI" id="CHEBI:30616"/>
    </ligand>
</feature>
<name>A0ABT7PE25_9BACT</name>
<organism evidence="10 11">
    <name type="scientific">Roseiconus lacunae</name>
    <dbReference type="NCBI Taxonomy" id="2605694"/>
    <lineage>
        <taxon>Bacteria</taxon>
        <taxon>Pseudomonadati</taxon>
        <taxon>Planctomycetota</taxon>
        <taxon>Planctomycetia</taxon>
        <taxon>Pirellulales</taxon>
        <taxon>Pirellulaceae</taxon>
        <taxon>Roseiconus</taxon>
    </lineage>
</organism>
<dbReference type="Pfam" id="PF00400">
    <property type="entry name" value="WD40"/>
    <property type="match status" value="6"/>
</dbReference>
<reference evidence="10 11" key="1">
    <citation type="submission" date="2023-06" db="EMBL/GenBank/DDBJ databases">
        <title>Roseiconus lacunae JC819 isolated from Gulf of Mannar region, Tamil Nadu.</title>
        <authorList>
            <person name="Pk S."/>
            <person name="Ch S."/>
            <person name="Ch V.R."/>
        </authorList>
    </citation>
    <scope>NUCLEOTIDE SEQUENCE [LARGE SCALE GENOMIC DNA]</scope>
    <source>
        <strain evidence="10 11">JC819</strain>
    </source>
</reference>
<dbReference type="SMART" id="SM00220">
    <property type="entry name" value="S_TKc"/>
    <property type="match status" value="1"/>
</dbReference>
<dbReference type="InterPro" id="IPR017441">
    <property type="entry name" value="Protein_kinase_ATP_BS"/>
</dbReference>
<feature type="domain" description="Protein kinase" evidence="9">
    <location>
        <begin position="185"/>
        <end position="446"/>
    </location>
</feature>
<protein>
    <submittedName>
        <fullName evidence="10">Protein kinase</fullName>
    </submittedName>
</protein>
<dbReference type="SMART" id="SM00320">
    <property type="entry name" value="WD40"/>
    <property type="match status" value="18"/>
</dbReference>
<dbReference type="Proteomes" id="UP001239462">
    <property type="component" value="Unassembled WGS sequence"/>
</dbReference>
<sequence length="1998" mass="218406">MKVICTYCGSECGDKEQQDGRCGSCACFFLGTEVVLQDQAATPSDPDHQIPTETPQAAPSTGEPSPPGTSVPKSELDALLESMMPEADAVLGSFNPNSIEPDLPSLSPDASEGLIQPRKLSPQYRKRVERTWESTFGGGAVSALHTLNSVSPSMGTKNECPTLSIATRKIFRAGDAEKSEIHGDYELSEVIGEGSMGRVWSAKQTSLDRNVAVKVPMAELAGSGSVGESQFISEVVVTGQLEHPNIVPIYELGRDVNGLPFYSMKHVQGQAWNETIHANTIQDNIEILMKVCDAIAFAHDRNFLHRDIKPHNVMVGEFGEVSVMDWGIAVAVTKDPNRPWASIATGPAGTPAYMAPEMAAHNPSELGVVSDIYLLGAVLYEIVTGTPPHPKTGDTRAALLAAAANEIIATTTTGELVDIARRAMATNLNDRYQSVQEFQDAIREYQSHRESIKLSESAREHYEGAVKNRSSDEFARARFAYEEALRLWDGNHAARKGLEVATIAHAKNALDQENYELGISILDVTEADHQDLLTQLESRRAQRRQLARVSKVAAAVAVAAVIAVIGVTFYSYGELKESAVQLQSEKEVAIEQRKIALTSAEEARRAETTARKAEKKAKSAERLALVAKNEARGAESKARQEKRRAEEAAYASEIGLAAESIRRNEFEKAQRILHKMDPASGESHNAVMSRLRHLEWGLLRAASAPATMQNLTEDIHVESVDSTKDGRVIVAGTDSGNLLVWKRDEHNSNAPPVRIAFGTAIGSVAVSEDGSQIAAGGIQTTTEDESRSVDRFAIKVWKLGSGDTLQSTQSLSGHRAAILSLQFSPDGKRLVSSASDRKAFVWDLSTGRPLSVMRDHLEKEVYDARFSPDGTQVVTACEDGRVRVWEIQRDGRDARKIGDFRGHEGPVYCVTFSDDGRSVMSGGYDQRLLQWKLANTTSAADQRTVQLDLIAENDRQSGAVLVGFDTQQHEASVRSIEIGTVDNQTFLVSGGNDNTIRVWKLTDSTWQLEKVLRGHGRWVRSCVFADQMNAVVSGAFDGVKRWSWRDYDLPRELYPVSERRLGKRPSEIGLSPVSKSMYSPDGKWVATAFQNGTVALWDQEQQDRSAGQLLGDGHALLTATGGFFDAGKQLLTSAGDNTSRIWDVERATQSHLLSGTGYRGVAAAFRQPEAGRTLVVTGSDDRLNPAKLWILNDDGRRSEFGLLRKHAAAQLVASYRSKLEGNGTSVTISRNLSDADFLQRRQSLRRIADITAVIGTKQAEAFLIGDSRGRCYLFRIRSQESSPELVSEFQAHASSISGLAISDRQNMIVTASEEGRVRLWRLDDATKISELPWSGPVTSIDLSSNGSLLIIGHSSILGRDAPIAEAYRLGEQTSPIKIASLQSLDHDATKSPTVQSIRFVDQRNAILSLYYPAGHHKSGPGPTAGSSGGYRTATWQFSDPAATLRMIDIAETGEIASASFLSGDIEKQLLTVGGKGARLWRSADEDPRRFTTLVKNFRPSASITSLGFSSNSDNRSERLAYGDVEGNVRIWQLQNNRWTETNGAAQNLSGAHDLPVVATEFDPSDPNRLLTADQSGRWILWTYHAKDRWVPIQEDLFTATDGNCSIAMFSPDGQRILSGGIGGGGCWKRNEAGTFVRSKIDWESGPISTMIISDHGRWCVTSDGDRNVAFWDRNLRLIARLDQDDALSVSCMDLSTDLRRFVTGQGKRIVIWDTSRLLSDTRNAEAAISHRHQISELLALEEHRSVAAVQFAPNGHDLLSAGSEGRTVIWEGKSIAPVAITTSTTQLAYQINSPPATVDASILLTDPSRLLANAALTLHIELDESLAVPPSDFTERCLLDFPLQSGMHFDERSGAITYQPTTDSPPLSIGFLESDGRNGRGQVIRFANLGDSLAVQSILRSLKYQASTASEKIKSGVRQDEEQRTIDVLIRPLSVRLELEYRSEQRKNQATPTPSPQTIEAHFDIEVDFSQSTNDLPIAKIDPAFESILSGPSLHSIN</sequence>
<dbReference type="SUPFAM" id="SSF50978">
    <property type="entry name" value="WD40 repeat-like"/>
    <property type="match status" value="2"/>
</dbReference>
<dbReference type="RefSeq" id="WP_289162411.1">
    <property type="nucleotide sequence ID" value="NZ_JASZZN010000003.1"/>
</dbReference>
<keyword evidence="7" id="KW-0175">Coiled coil</keyword>
<dbReference type="Gene3D" id="2.130.10.10">
    <property type="entry name" value="YVTN repeat-like/Quinoprotein amine dehydrogenase"/>
    <property type="match status" value="7"/>
</dbReference>
<dbReference type="PROSITE" id="PS00107">
    <property type="entry name" value="PROTEIN_KINASE_ATP"/>
    <property type="match status" value="1"/>
</dbReference>
<dbReference type="InterPro" id="IPR001680">
    <property type="entry name" value="WD40_rpt"/>
</dbReference>
<dbReference type="SUPFAM" id="SSF101908">
    <property type="entry name" value="Putative isomerase YbhE"/>
    <property type="match status" value="1"/>
</dbReference>
<keyword evidence="1 5" id="KW-0853">WD repeat</keyword>
<dbReference type="PROSITE" id="PS50294">
    <property type="entry name" value="WD_REPEATS_REGION"/>
    <property type="match status" value="5"/>
</dbReference>
<dbReference type="InterPro" id="IPR019775">
    <property type="entry name" value="WD40_repeat_CS"/>
</dbReference>
<dbReference type="PANTHER" id="PTHR22847">
    <property type="entry name" value="WD40 REPEAT PROTEIN"/>
    <property type="match status" value="1"/>
</dbReference>